<proteinExistence type="predicted"/>
<comment type="caution">
    <text evidence="1">The sequence shown here is derived from an EMBL/GenBank/DDBJ whole genome shotgun (WGS) entry which is preliminary data.</text>
</comment>
<protein>
    <submittedName>
        <fullName evidence="1">Uncharacterized protein</fullName>
    </submittedName>
</protein>
<dbReference type="RefSeq" id="WP_192775030.1">
    <property type="nucleotide sequence ID" value="NZ_BAAASY010000057.1"/>
</dbReference>
<organism evidence="1 2">
    <name type="scientific">Nonomuraea africana</name>
    <dbReference type="NCBI Taxonomy" id="46171"/>
    <lineage>
        <taxon>Bacteria</taxon>
        <taxon>Bacillati</taxon>
        <taxon>Actinomycetota</taxon>
        <taxon>Actinomycetes</taxon>
        <taxon>Streptosporangiales</taxon>
        <taxon>Streptosporangiaceae</taxon>
        <taxon>Nonomuraea</taxon>
    </lineage>
</organism>
<gene>
    <name evidence="1" type="ORF">H4W81_002595</name>
</gene>
<accession>A0ABR9KCS7</accession>
<name>A0ABR9KCS7_9ACTN</name>
<evidence type="ECO:0000313" key="2">
    <source>
        <dbReference type="Proteomes" id="UP000661607"/>
    </source>
</evidence>
<sequence>MIDNSRNRSNFTLKWHHMGTHWDFYIVRVVVNPQDGNKVRQRDVARTTPWSGEFTVNTRDVMDFGSTTSGHSTQQSEITFWLKGCDNGTFGSDCGPWSDPVTYTWR</sequence>
<keyword evidence="2" id="KW-1185">Reference proteome</keyword>
<dbReference type="Proteomes" id="UP000661607">
    <property type="component" value="Unassembled WGS sequence"/>
</dbReference>
<dbReference type="EMBL" id="JADBEF010000001">
    <property type="protein sequence ID" value="MBE1559816.1"/>
    <property type="molecule type" value="Genomic_DNA"/>
</dbReference>
<reference evidence="1 2" key="1">
    <citation type="submission" date="2020-10" db="EMBL/GenBank/DDBJ databases">
        <title>Sequencing the genomes of 1000 actinobacteria strains.</title>
        <authorList>
            <person name="Klenk H.-P."/>
        </authorList>
    </citation>
    <scope>NUCLEOTIDE SEQUENCE [LARGE SCALE GENOMIC DNA]</scope>
    <source>
        <strain evidence="1 2">DSM 43748</strain>
    </source>
</reference>
<evidence type="ECO:0000313" key="1">
    <source>
        <dbReference type="EMBL" id="MBE1559816.1"/>
    </source>
</evidence>